<dbReference type="RefSeq" id="WP_341370491.1">
    <property type="nucleotide sequence ID" value="NZ_JBBPCO010000005.1"/>
</dbReference>
<protein>
    <submittedName>
        <fullName evidence="2">Phosphotransferase</fullName>
    </submittedName>
</protein>
<name>A0ABU9D7C6_9PROT</name>
<evidence type="ECO:0000259" key="1">
    <source>
        <dbReference type="Pfam" id="PF01636"/>
    </source>
</evidence>
<evidence type="ECO:0000313" key="3">
    <source>
        <dbReference type="Proteomes" id="UP001446205"/>
    </source>
</evidence>
<proteinExistence type="predicted"/>
<dbReference type="InterPro" id="IPR002575">
    <property type="entry name" value="Aminoglycoside_PTrfase"/>
</dbReference>
<dbReference type="Gene3D" id="3.30.200.20">
    <property type="entry name" value="Phosphorylase Kinase, domain 1"/>
    <property type="match status" value="1"/>
</dbReference>
<dbReference type="SUPFAM" id="SSF56112">
    <property type="entry name" value="Protein kinase-like (PK-like)"/>
    <property type="match status" value="1"/>
</dbReference>
<gene>
    <name evidence="2" type="ORF">WOB96_06590</name>
</gene>
<keyword evidence="3" id="KW-1185">Reference proteome</keyword>
<comment type="caution">
    <text evidence="2">The sequence shown here is derived from an EMBL/GenBank/DDBJ whole genome shotgun (WGS) entry which is preliminary data.</text>
</comment>
<reference evidence="2 3" key="1">
    <citation type="submission" date="2024-04" db="EMBL/GenBank/DDBJ databases">
        <authorList>
            <person name="Abashina T."/>
            <person name="Shaikin A."/>
        </authorList>
    </citation>
    <scope>NUCLEOTIDE SEQUENCE [LARGE SCALE GENOMIC DNA]</scope>
    <source>
        <strain evidence="2 3">AAFK</strain>
    </source>
</reference>
<dbReference type="EMBL" id="JBBPCO010000005">
    <property type="protein sequence ID" value="MEK8089432.1"/>
    <property type="molecule type" value="Genomic_DNA"/>
</dbReference>
<dbReference type="InterPro" id="IPR011009">
    <property type="entry name" value="Kinase-like_dom_sf"/>
</dbReference>
<sequence>MAAARFKADDATGRPAALRHWIGSLGLDPAQLQAIPGDASLRHYWRLLNPPRIVMDAPPAVEDTLPFIRMAHRLREIGLRAPGILAADTAQGFLLLEDFGSLDLKGAIDLGTDPTPWYQTAIEAIVRMQAGGRAYHASPPLPPFDAARLKTELELFPDWYLQRHLGRELNAGERALLDEAFGKLIDNALAQPQVWVHRDYHARNLMCLADGEVGILDFQDAVLGPISYDLVSLLQDRYWDWPTDWLNARIQDYLSLARAAGLPVGSDVQFRQWLGRMGLQRNLKIVGIFARLRYRDDKQGYIEMIPRFWHYVLEAARQDPELAAFSDWLASLPQPENIACVP</sequence>
<dbReference type="Proteomes" id="UP001446205">
    <property type="component" value="Unassembled WGS sequence"/>
</dbReference>
<evidence type="ECO:0000313" key="2">
    <source>
        <dbReference type="EMBL" id="MEK8089432.1"/>
    </source>
</evidence>
<dbReference type="Pfam" id="PF01636">
    <property type="entry name" value="APH"/>
    <property type="match status" value="1"/>
</dbReference>
<accession>A0ABU9D7C6</accession>
<dbReference type="Gene3D" id="3.90.1200.10">
    <property type="match status" value="1"/>
</dbReference>
<feature type="domain" description="Aminoglycoside phosphotransferase" evidence="1">
    <location>
        <begin position="32"/>
        <end position="254"/>
    </location>
</feature>
<organism evidence="2 3">
    <name type="scientific">Thermithiobacillus plumbiphilus</name>
    <dbReference type="NCBI Taxonomy" id="1729899"/>
    <lineage>
        <taxon>Bacteria</taxon>
        <taxon>Pseudomonadati</taxon>
        <taxon>Pseudomonadota</taxon>
        <taxon>Acidithiobacillia</taxon>
        <taxon>Acidithiobacillales</taxon>
        <taxon>Thermithiobacillaceae</taxon>
        <taxon>Thermithiobacillus</taxon>
    </lineage>
</organism>